<accession>A0A2X0QJ03</accession>
<gene>
    <name evidence="2" type="ORF">BTBSAS_240005</name>
</gene>
<organism evidence="2 3">
    <name type="scientific">Brochothrix thermosphacta</name>
    <name type="common">Microbacterium thermosphactum</name>
    <dbReference type="NCBI Taxonomy" id="2756"/>
    <lineage>
        <taxon>Bacteria</taxon>
        <taxon>Bacillati</taxon>
        <taxon>Bacillota</taxon>
        <taxon>Bacilli</taxon>
        <taxon>Bacillales</taxon>
        <taxon>Listeriaceae</taxon>
        <taxon>Brochothrix</taxon>
    </lineage>
</organism>
<protein>
    <submittedName>
        <fullName evidence="2">Uncharacterized protein</fullName>
    </submittedName>
</protein>
<dbReference type="AlphaFoldDB" id="A0A2X0QJ03"/>
<name>A0A2X0QJ03_BROTH</name>
<keyword evidence="1" id="KW-0812">Transmembrane</keyword>
<feature type="transmembrane region" description="Helical" evidence="1">
    <location>
        <begin position="15"/>
        <end position="33"/>
    </location>
</feature>
<reference evidence="3" key="1">
    <citation type="submission" date="2018-04" db="EMBL/GenBank/DDBJ databases">
        <authorList>
            <person name="Illikoud N."/>
        </authorList>
    </citation>
    <scope>NUCLEOTIDE SEQUENCE [LARGE SCALE GENOMIC DNA]</scope>
</reference>
<dbReference type="Proteomes" id="UP000270190">
    <property type="component" value="Unassembled WGS sequence"/>
</dbReference>
<keyword evidence="1" id="KW-0472">Membrane</keyword>
<dbReference type="EMBL" id="OUNC01000017">
    <property type="protein sequence ID" value="SPP28579.1"/>
    <property type="molecule type" value="Genomic_DNA"/>
</dbReference>
<evidence type="ECO:0000256" key="1">
    <source>
        <dbReference type="SAM" id="Phobius"/>
    </source>
</evidence>
<sequence length="48" mass="5800">MTPISKTFREWRNPLFFYVLKWMIILMILSSNTKVKTTKKGELILILR</sequence>
<proteinExistence type="predicted"/>
<evidence type="ECO:0000313" key="3">
    <source>
        <dbReference type="Proteomes" id="UP000270190"/>
    </source>
</evidence>
<evidence type="ECO:0000313" key="2">
    <source>
        <dbReference type="EMBL" id="SPP28579.1"/>
    </source>
</evidence>
<keyword evidence="1" id="KW-1133">Transmembrane helix</keyword>